<dbReference type="SUPFAM" id="SSF56281">
    <property type="entry name" value="Metallo-hydrolase/oxidoreductase"/>
    <property type="match status" value="1"/>
</dbReference>
<dbReference type="InterPro" id="IPR038536">
    <property type="entry name" value="Alkyl/aryl-sulf_dimr_sf"/>
</dbReference>
<dbReference type="Pfam" id="PF00753">
    <property type="entry name" value="Lactamase_B"/>
    <property type="match status" value="1"/>
</dbReference>
<dbReference type="GO" id="GO:0046983">
    <property type="term" value="F:protein dimerization activity"/>
    <property type="evidence" value="ECO:0007669"/>
    <property type="project" value="InterPro"/>
</dbReference>
<feature type="domain" description="Metallo-beta-lactamase" evidence="2">
    <location>
        <begin position="46"/>
        <end position="255"/>
    </location>
</feature>
<dbReference type="Gene3D" id="3.60.15.30">
    <property type="entry name" value="Metallo-beta-lactamase domain"/>
    <property type="match status" value="1"/>
</dbReference>
<evidence type="ECO:0000259" key="2">
    <source>
        <dbReference type="SMART" id="SM00849"/>
    </source>
</evidence>
<organism evidence="3 4">
    <name type="scientific">Pigmentiphaga aceris</name>
    <dbReference type="NCBI Taxonomy" id="1940612"/>
    <lineage>
        <taxon>Bacteria</taxon>
        <taxon>Pseudomonadati</taxon>
        <taxon>Pseudomonadota</taxon>
        <taxon>Betaproteobacteria</taxon>
        <taxon>Burkholderiales</taxon>
        <taxon>Alcaligenaceae</taxon>
        <taxon>Pigmentiphaga</taxon>
    </lineage>
</organism>
<dbReference type="InterPro" id="IPR052195">
    <property type="entry name" value="Bact_Alkyl/Aryl-Sulfatase"/>
</dbReference>
<dbReference type="InterPro" id="IPR044097">
    <property type="entry name" value="Bds1/SdsA1_MBL-fold"/>
</dbReference>
<dbReference type="CDD" id="cd07710">
    <property type="entry name" value="arylsulfatase_Sdsa1-like_MBL-fold"/>
    <property type="match status" value="1"/>
</dbReference>
<dbReference type="InterPro" id="IPR036866">
    <property type="entry name" value="RibonucZ/Hydroxyglut_hydro"/>
</dbReference>
<dbReference type="GO" id="GO:0018741">
    <property type="term" value="F:linear primary-alkylsulfatase activity"/>
    <property type="evidence" value="ECO:0007669"/>
    <property type="project" value="InterPro"/>
</dbReference>
<dbReference type="OrthoDB" id="9815874at2"/>
<protein>
    <submittedName>
        <fullName evidence="3">Alkyl/aryl-sulfatase</fullName>
    </submittedName>
</protein>
<gene>
    <name evidence="3" type="ORF">FXN63_14090</name>
</gene>
<dbReference type="EMBL" id="CP043046">
    <property type="protein sequence ID" value="QEI09318.1"/>
    <property type="molecule type" value="Genomic_DNA"/>
</dbReference>
<dbReference type="AlphaFoldDB" id="A0A5C0B3M8"/>
<dbReference type="Pfam" id="PF14863">
    <property type="entry name" value="Alkyl_sulf_dimr"/>
    <property type="match status" value="1"/>
</dbReference>
<dbReference type="PANTHER" id="PTHR43223:SF1">
    <property type="entry name" value="ALKYL_ARYL-SULFATASE BDS1"/>
    <property type="match status" value="1"/>
</dbReference>
<dbReference type="InterPro" id="IPR029228">
    <property type="entry name" value="Alkyl_sulf_dimr"/>
</dbReference>
<proteinExistence type="predicted"/>
<reference evidence="3 4" key="1">
    <citation type="submission" date="2019-08" db="EMBL/GenBank/DDBJ databases">
        <title>Amphibian skin-associated Pigmentiphaga: genome sequence and occurrence across geography and hosts.</title>
        <authorList>
            <person name="Bletz M.C."/>
            <person name="Bunk B."/>
            <person name="Sproeer C."/>
            <person name="Biwer P."/>
            <person name="Reiter S."/>
            <person name="Rabemananjara F.C.E."/>
            <person name="Schulz S."/>
            <person name="Overmann J."/>
            <person name="Vences M."/>
        </authorList>
    </citation>
    <scope>NUCLEOTIDE SEQUENCE [LARGE SCALE GENOMIC DNA]</scope>
    <source>
        <strain evidence="3 4">Mada1488</strain>
    </source>
</reference>
<dbReference type="SMART" id="SM00849">
    <property type="entry name" value="Lactamase_B"/>
    <property type="match status" value="1"/>
</dbReference>
<feature type="region of interest" description="Disordered" evidence="1">
    <location>
        <begin position="1"/>
        <end position="20"/>
    </location>
</feature>
<evidence type="ECO:0000256" key="1">
    <source>
        <dbReference type="SAM" id="MobiDB-lite"/>
    </source>
</evidence>
<evidence type="ECO:0000313" key="3">
    <source>
        <dbReference type="EMBL" id="QEI09318.1"/>
    </source>
</evidence>
<dbReference type="Proteomes" id="UP000325161">
    <property type="component" value="Chromosome"/>
</dbReference>
<dbReference type="GO" id="GO:0018909">
    <property type="term" value="P:dodecyl sulfate metabolic process"/>
    <property type="evidence" value="ECO:0007669"/>
    <property type="project" value="InterPro"/>
</dbReference>
<dbReference type="Gene3D" id="1.25.40.880">
    <property type="entry name" value="Alkyl sulfatase, dimerisation domain"/>
    <property type="match status" value="1"/>
</dbReference>
<accession>A0A5C0B3M8</accession>
<keyword evidence="4" id="KW-1185">Reference proteome</keyword>
<evidence type="ECO:0000313" key="4">
    <source>
        <dbReference type="Proteomes" id="UP000325161"/>
    </source>
</evidence>
<name>A0A5C0B3M8_9BURK</name>
<sequence length="431" mass="46723">MIGSTPAMAHENPASSRQALQAHSDEFAKKVVQVSERVYVAVGYSASNVALIQGKDGSIIIDTSANPNDARAILAAFGDKLVKPIRAIIYTHNHPDHSGGALVFAGNGKPEIIAHKTMLSAKPDVGRGRREGGDAFGVSLKADQFINAGTQLEYGRTTPHTREGFLPPTRTFDGDELDLTIAGVKLKLIHAPGEADETVAVWLADDKVLFSGDDLLKTFPNISPLRGLPTRPVEKWITSLEKMLALNPEYIVPGHMSPISGETAAKDALTAYRDGIKSIFDQTMDGIGKGKTPDELVQDVKLPPNLAKHPYLQEWYGGVAWTVRGIYAQQAGWFDGNATNIFPLTPAERAEKLLAMTGGKEGMLKSAARAITDKDFQWAAEQADYVLAVDAKNADARKIKAQAFTELGERQKNATARNYYLTTAQYLRSNP</sequence>
<dbReference type="InterPro" id="IPR001279">
    <property type="entry name" value="Metallo-B-lactamas"/>
</dbReference>
<dbReference type="PANTHER" id="PTHR43223">
    <property type="entry name" value="ALKYL/ARYL-SULFATASE"/>
    <property type="match status" value="1"/>
</dbReference>
<dbReference type="KEGG" id="pacr:FXN63_14090"/>